<sequence length="1723" mass="197386">MTSTNTQIISYSPSSSSSQSTHQFTYEVFLSFRGEDTRHGFTDHLYEALISSGIRTFRDDEELERGGVISSELLRAIEESKIFVIIFSENYAASRWCLDELVKISECGATEERRILPIFYHVDPSQVRKQTGSYEKAFVDHEKEADEGKREKIQKWRSALEKVGNLAGYDLQKNQYETRLIKEITHVILKELNSKLLLHVRKNIVGMNFHLEKLKSLIKIESNDVRMIGIYGLGGIGKTTIAKVVYNNISHQFESRIFLENVRERSKDHLSLLQLQKELLNGVVKGKNLELSNGHEGIDVIRNRFHSKKVLLILDDVDKWEQLEFLAREHGWFGPGSRIIITSRDQHCLKVHGVDASYKVEALNYKESIELFCQHAFKQNIPKSDYVDLSNQVVNYVKGLPLALEVLGSFLFCKSVLEWESALQKLKENPNIEVQNVLKISFDGLDKKEQEILLDIACFFKGWNENDVTRLVKHASIGIRVLSDKCLITLCGNTITMHDLVEEMGREIVRHKHREEPGKWSRLWDPKDISFVLRKKMGTEAVEAIFLDMDKSRGISFTTEAFRRMERLRLFKIYWSCGFLNYMKEECQNLLLPEDFEFPSLYLRYLHWERYSLKSLPSNFDGENLIELNLQHSMIEHLWQGKKYLEELKILNLSKSQQLNEIPCFSNMPNLEQLNVQDCRSLDNVDSSVGFLKNLTLLNLSGCQKIRSLPSTIQNLVSLKSLYLGDTGIEELPSLIYHLTSLELLSVSACKNLRSLPSGICKLRSLQVLNLSNCSNLETFPEITEDMECLKQLNLSGTCIKELPSSIEFLKHLTSLQLVKCENLRSLPSSICRLKCLKALDLSECSNFETFPEITEDMKCLQTLNLSGRCIKELPSSIEFLTHLTRLQLVKCENLRSLPSSICRLKYLNTLDLSNCSNLETFPEIMEDMKCLRTLNLSGTCIKELPSSIEFLKHLTSLQLAKCKNLRSLPSSICRLKSLIRLDLSNCSNLETFPEIMEDMECLQWLDLSGTCIKELPSSIEFLTHLTSLPLVKCENLRSLPSSICRLKYLFRLDLSNCSNLETFPEITEDMECLKQLDLSGTCIKELPSSIEFLKHLNSLQLVKCENLRSLPSSICRLKCLEALNISNCSNLETFPEITEDMECLKQLNLSGTCIKELPSSIEFLKHLTSLQLVKCENLRSLPSSICRLKCLEALNISNCSNLETFPEITEDMECLEWLKLSGTCIKELPSSIEFLKHLTSLQLVKCENLRSLPSSICRLKCLEALNISNCSNLETFPEITEDMECLKRLDLSGTCIKELPSSIEFLKHLTSLQLVKCENLRSLPSSICRLKYFTILDLSNCSNFETFPEIMEDMECLEEIDLSGTCIKELPSSIGYLSHLIYLHLSDCKKLRSLPSSIGRLKNLCLGGCTNLVTEDIETQNLMDGVTPSDLRCLSLLEKLDLSHNRMRHMPGAITQLRNLRCLNISHCKMLEEIPELPSSLRDINAHDCPIFGTLSNPSTLLRSFLLKWFKTIEPPLECRSINLGCNGIPGWVLHQEIGSEIRIELPMNPYDDDHFLGFGFFCCHHLSEEIYLSLNFDRECAYNEVEFPCTKCHEINDSESDQVLLVYYPKISFRDKFHSNQYMHLQASFDLDYEESENKGCGVHLIYSQDDQQNHISLVDYLGTQDGEDNHMPMLLNPLENFGDNRSTTKAMKRSRDDAEHNQAEEPHHKRSREPNTHLKL</sequence>
<dbReference type="GO" id="GO:0043531">
    <property type="term" value="F:ADP binding"/>
    <property type="evidence" value="ECO:0007669"/>
    <property type="project" value="InterPro"/>
</dbReference>
<evidence type="ECO:0000256" key="7">
    <source>
        <dbReference type="ARBA" id="ARBA00022801"/>
    </source>
</evidence>
<keyword evidence="8" id="KW-0611">Plant defense</keyword>
<dbReference type="GO" id="GO:0005634">
    <property type="term" value="C:nucleus"/>
    <property type="evidence" value="ECO:0007669"/>
    <property type="project" value="UniProtKB-SubCell"/>
</dbReference>
<dbReference type="Pfam" id="PF01582">
    <property type="entry name" value="TIR"/>
    <property type="match status" value="1"/>
</dbReference>
<dbReference type="InterPro" id="IPR002182">
    <property type="entry name" value="NB-ARC"/>
</dbReference>
<dbReference type="InterPro" id="IPR035897">
    <property type="entry name" value="Toll_tir_struct_dom_sf"/>
</dbReference>
<keyword evidence="9" id="KW-0520">NAD</keyword>
<evidence type="ECO:0000256" key="2">
    <source>
        <dbReference type="ARBA" id="ARBA00004496"/>
    </source>
</evidence>
<dbReference type="InterPro" id="IPR000157">
    <property type="entry name" value="TIR_dom"/>
</dbReference>
<dbReference type="Gene3D" id="3.80.10.10">
    <property type="entry name" value="Ribonuclease Inhibitor"/>
    <property type="match status" value="6"/>
</dbReference>
<name>A0AA38ZAK2_VITRO</name>
<keyword evidence="6" id="KW-0677">Repeat</keyword>
<dbReference type="PANTHER" id="PTHR11017:SF570">
    <property type="entry name" value="DISEASE RESISTANCE PROTEIN (TIR-NBS CLASS)-RELATED"/>
    <property type="match status" value="1"/>
</dbReference>
<keyword evidence="5" id="KW-0433">Leucine-rich repeat</keyword>
<dbReference type="FunFam" id="3.40.50.10140:FF:000007">
    <property type="entry name" value="Disease resistance protein (TIR-NBS-LRR class)"/>
    <property type="match status" value="1"/>
</dbReference>
<dbReference type="InterPro" id="IPR058546">
    <property type="entry name" value="RPS4B/Roq1-like_LRR"/>
</dbReference>
<evidence type="ECO:0000256" key="3">
    <source>
        <dbReference type="ARBA" id="ARBA00011982"/>
    </source>
</evidence>
<dbReference type="Gene3D" id="3.40.50.300">
    <property type="entry name" value="P-loop containing nucleotide triphosphate hydrolases"/>
    <property type="match status" value="1"/>
</dbReference>
<dbReference type="Pfam" id="PF23598">
    <property type="entry name" value="LRR_14"/>
    <property type="match status" value="3"/>
</dbReference>
<dbReference type="InterPro" id="IPR044974">
    <property type="entry name" value="Disease_R_plants"/>
</dbReference>
<evidence type="ECO:0000256" key="9">
    <source>
        <dbReference type="ARBA" id="ARBA00023027"/>
    </source>
</evidence>
<keyword evidence="10" id="KW-0539">Nucleus</keyword>
<comment type="similarity">
    <text evidence="12">Belongs to the disease resistance TIR-NB-LRR family.</text>
</comment>
<evidence type="ECO:0000256" key="4">
    <source>
        <dbReference type="ARBA" id="ARBA00022490"/>
    </source>
</evidence>
<dbReference type="InterPro" id="IPR055414">
    <property type="entry name" value="LRR_R13L4/SHOC2-like"/>
</dbReference>
<keyword evidence="16" id="KW-1185">Reference proteome</keyword>
<dbReference type="InterPro" id="IPR027417">
    <property type="entry name" value="P-loop_NTPase"/>
</dbReference>
<dbReference type="Pfam" id="PF07725">
    <property type="entry name" value="LRR_3"/>
    <property type="match status" value="1"/>
</dbReference>
<dbReference type="SUPFAM" id="SSF52540">
    <property type="entry name" value="P-loop containing nucleoside triphosphate hydrolases"/>
    <property type="match status" value="1"/>
</dbReference>
<organism evidence="15 16">
    <name type="scientific">Vitis rotundifolia</name>
    <name type="common">Muscadine grape</name>
    <dbReference type="NCBI Taxonomy" id="103349"/>
    <lineage>
        <taxon>Eukaryota</taxon>
        <taxon>Viridiplantae</taxon>
        <taxon>Streptophyta</taxon>
        <taxon>Embryophyta</taxon>
        <taxon>Tracheophyta</taxon>
        <taxon>Spermatophyta</taxon>
        <taxon>Magnoliopsida</taxon>
        <taxon>eudicotyledons</taxon>
        <taxon>Gunneridae</taxon>
        <taxon>Pentapetalae</taxon>
        <taxon>rosids</taxon>
        <taxon>Vitales</taxon>
        <taxon>Vitaceae</taxon>
        <taxon>Viteae</taxon>
        <taxon>Vitis</taxon>
    </lineage>
</organism>
<dbReference type="GO" id="GO:0061809">
    <property type="term" value="F:NAD+ nucleosidase activity, cyclic ADP-ribose generating"/>
    <property type="evidence" value="ECO:0007669"/>
    <property type="project" value="UniProtKB-EC"/>
</dbReference>
<evidence type="ECO:0000313" key="16">
    <source>
        <dbReference type="Proteomes" id="UP001168098"/>
    </source>
</evidence>
<feature type="domain" description="TIR" evidence="14">
    <location>
        <begin position="24"/>
        <end position="192"/>
    </location>
</feature>
<dbReference type="Proteomes" id="UP001168098">
    <property type="component" value="Unassembled WGS sequence"/>
</dbReference>
<dbReference type="SUPFAM" id="SSF52200">
    <property type="entry name" value="Toll/Interleukin receptor TIR domain"/>
    <property type="match status" value="1"/>
</dbReference>
<evidence type="ECO:0000256" key="11">
    <source>
        <dbReference type="ARBA" id="ARBA00047304"/>
    </source>
</evidence>
<evidence type="ECO:0000256" key="5">
    <source>
        <dbReference type="ARBA" id="ARBA00022614"/>
    </source>
</evidence>
<evidence type="ECO:0000256" key="6">
    <source>
        <dbReference type="ARBA" id="ARBA00022737"/>
    </source>
</evidence>
<dbReference type="GO" id="GO:0050832">
    <property type="term" value="P:defense response to fungus"/>
    <property type="evidence" value="ECO:0007669"/>
    <property type="project" value="UniProtKB-ARBA"/>
</dbReference>
<evidence type="ECO:0000256" key="12">
    <source>
        <dbReference type="ARBA" id="ARBA00061488"/>
    </source>
</evidence>
<evidence type="ECO:0000256" key="8">
    <source>
        <dbReference type="ARBA" id="ARBA00022821"/>
    </source>
</evidence>
<accession>A0AA38ZAK2</accession>
<protein>
    <recommendedName>
        <fullName evidence="3">ADP-ribosyl cyclase/cyclic ADP-ribose hydrolase</fullName>
        <ecNumber evidence="3">3.2.2.6</ecNumber>
    </recommendedName>
</protein>
<dbReference type="Gene3D" id="1.10.8.430">
    <property type="entry name" value="Helical domain of apoptotic protease-activating factors"/>
    <property type="match status" value="1"/>
</dbReference>
<dbReference type="SUPFAM" id="SSF52058">
    <property type="entry name" value="L domain-like"/>
    <property type="match status" value="2"/>
</dbReference>
<comment type="subcellular location">
    <subcellularLocation>
        <location evidence="2">Cytoplasm</location>
    </subcellularLocation>
    <subcellularLocation>
        <location evidence="1">Nucleus</location>
    </subcellularLocation>
</comment>
<dbReference type="InterPro" id="IPR042197">
    <property type="entry name" value="Apaf_helical"/>
</dbReference>
<keyword evidence="4" id="KW-0963">Cytoplasm</keyword>
<dbReference type="SMART" id="SM00369">
    <property type="entry name" value="LRR_TYP"/>
    <property type="match status" value="14"/>
</dbReference>
<feature type="region of interest" description="Disordered" evidence="13">
    <location>
        <begin position="1681"/>
        <end position="1723"/>
    </location>
</feature>
<dbReference type="InterPro" id="IPR045344">
    <property type="entry name" value="C-JID"/>
</dbReference>
<dbReference type="Pfam" id="PF23282">
    <property type="entry name" value="WHD_ROQ1"/>
    <property type="match status" value="1"/>
</dbReference>
<dbReference type="GO" id="GO:0043068">
    <property type="term" value="P:positive regulation of programmed cell death"/>
    <property type="evidence" value="ECO:0007669"/>
    <property type="project" value="UniProtKB-ARBA"/>
</dbReference>
<dbReference type="EMBL" id="JARBHA010000013">
    <property type="protein sequence ID" value="KAJ9684899.1"/>
    <property type="molecule type" value="Genomic_DNA"/>
</dbReference>
<dbReference type="InterPro" id="IPR032675">
    <property type="entry name" value="LRR_dom_sf"/>
</dbReference>
<dbReference type="Gene3D" id="3.40.50.10140">
    <property type="entry name" value="Toll/interleukin-1 receptor homology (TIR) domain"/>
    <property type="match status" value="1"/>
</dbReference>
<evidence type="ECO:0000256" key="1">
    <source>
        <dbReference type="ARBA" id="ARBA00004123"/>
    </source>
</evidence>
<evidence type="ECO:0000313" key="15">
    <source>
        <dbReference type="EMBL" id="KAJ9684899.1"/>
    </source>
</evidence>
<gene>
    <name evidence="15" type="ORF">PVL29_017066</name>
</gene>
<reference evidence="15 16" key="1">
    <citation type="journal article" date="2023" name="BMC Biotechnol.">
        <title>Vitis rotundifolia cv Carlos genome sequencing.</title>
        <authorList>
            <person name="Huff M."/>
            <person name="Hulse-Kemp A."/>
            <person name="Scheffler B."/>
            <person name="Youngblood R."/>
            <person name="Simpson S."/>
            <person name="Babiker E."/>
            <person name="Staton M."/>
        </authorList>
    </citation>
    <scope>NUCLEOTIDE SEQUENCE [LARGE SCALE GENOMIC DNA]</scope>
    <source>
        <tissue evidence="15">Leaf</tissue>
    </source>
</reference>
<comment type="caution">
    <text evidence="15">The sequence shown here is derived from an EMBL/GenBank/DDBJ whole genome shotgun (WGS) entry which is preliminary data.</text>
</comment>
<dbReference type="PRINTS" id="PR00364">
    <property type="entry name" value="DISEASERSIST"/>
</dbReference>
<proteinExistence type="inferred from homology"/>
<dbReference type="SMART" id="SM00255">
    <property type="entry name" value="TIR"/>
    <property type="match status" value="1"/>
</dbReference>
<dbReference type="GO" id="GO:0007165">
    <property type="term" value="P:signal transduction"/>
    <property type="evidence" value="ECO:0007669"/>
    <property type="project" value="InterPro"/>
</dbReference>
<dbReference type="EC" id="3.2.2.6" evidence="3"/>
<dbReference type="SUPFAM" id="SSF52047">
    <property type="entry name" value="RNI-like"/>
    <property type="match status" value="1"/>
</dbReference>
<evidence type="ECO:0000256" key="13">
    <source>
        <dbReference type="SAM" id="MobiDB-lite"/>
    </source>
</evidence>
<dbReference type="Pfam" id="PF23286">
    <property type="entry name" value="LRR_13"/>
    <property type="match status" value="3"/>
</dbReference>
<comment type="catalytic activity">
    <reaction evidence="11">
        <text>NAD(+) + H2O = ADP-D-ribose + nicotinamide + H(+)</text>
        <dbReference type="Rhea" id="RHEA:16301"/>
        <dbReference type="ChEBI" id="CHEBI:15377"/>
        <dbReference type="ChEBI" id="CHEBI:15378"/>
        <dbReference type="ChEBI" id="CHEBI:17154"/>
        <dbReference type="ChEBI" id="CHEBI:57540"/>
        <dbReference type="ChEBI" id="CHEBI:57967"/>
        <dbReference type="EC" id="3.2.2.6"/>
    </reaction>
    <physiologicalReaction direction="left-to-right" evidence="11">
        <dbReference type="Rhea" id="RHEA:16302"/>
    </physiologicalReaction>
</comment>
<dbReference type="GO" id="GO:0005737">
    <property type="term" value="C:cytoplasm"/>
    <property type="evidence" value="ECO:0007669"/>
    <property type="project" value="UniProtKB-SubCell"/>
</dbReference>
<feature type="compositionally biased region" description="Basic and acidic residues" evidence="13">
    <location>
        <begin position="1696"/>
        <end position="1723"/>
    </location>
</feature>
<dbReference type="Pfam" id="PF20160">
    <property type="entry name" value="C-JID"/>
    <property type="match status" value="1"/>
</dbReference>
<dbReference type="InterPro" id="IPR003591">
    <property type="entry name" value="Leu-rich_rpt_typical-subtyp"/>
</dbReference>
<dbReference type="InterPro" id="IPR058192">
    <property type="entry name" value="WHD_ROQ1-like"/>
</dbReference>
<keyword evidence="7" id="KW-0378">Hydrolase</keyword>
<evidence type="ECO:0000256" key="10">
    <source>
        <dbReference type="ARBA" id="ARBA00023242"/>
    </source>
</evidence>
<dbReference type="PROSITE" id="PS50104">
    <property type="entry name" value="TIR"/>
    <property type="match status" value="1"/>
</dbReference>
<dbReference type="PANTHER" id="PTHR11017">
    <property type="entry name" value="LEUCINE-RICH REPEAT-CONTAINING PROTEIN"/>
    <property type="match status" value="1"/>
</dbReference>
<dbReference type="InterPro" id="IPR011713">
    <property type="entry name" value="Leu-rich_rpt_3"/>
</dbReference>
<evidence type="ECO:0000259" key="14">
    <source>
        <dbReference type="PROSITE" id="PS50104"/>
    </source>
</evidence>
<dbReference type="Pfam" id="PF00931">
    <property type="entry name" value="NB-ARC"/>
    <property type="match status" value="1"/>
</dbReference>